<dbReference type="PROSITE" id="PS50943">
    <property type="entry name" value="HTH_CROC1"/>
    <property type="match status" value="1"/>
</dbReference>
<dbReference type="SUPFAM" id="SSF47413">
    <property type="entry name" value="lambda repressor-like DNA-binding domains"/>
    <property type="match status" value="1"/>
</dbReference>
<name>A0A2T4J5M9_FUSBL</name>
<dbReference type="GO" id="GO:0003677">
    <property type="term" value="F:DNA binding"/>
    <property type="evidence" value="ECO:0007669"/>
    <property type="project" value="InterPro"/>
</dbReference>
<proteinExistence type="predicted"/>
<dbReference type="Proteomes" id="UP000241362">
    <property type="component" value="Unassembled WGS sequence"/>
</dbReference>
<reference evidence="2 3" key="1">
    <citation type="submission" date="2018-03" db="EMBL/GenBank/DDBJ databases">
        <title>Rhodobacter blasticus.</title>
        <authorList>
            <person name="Meyer T.E."/>
            <person name="Miller S."/>
            <person name="Lodha T."/>
            <person name="Gandham S."/>
            <person name="Chintalapati S."/>
            <person name="Chintalapati V.R."/>
        </authorList>
    </citation>
    <scope>NUCLEOTIDE SEQUENCE [LARGE SCALE GENOMIC DNA]</scope>
    <source>
        <strain evidence="2 3">DSM 2131</strain>
    </source>
</reference>
<evidence type="ECO:0000313" key="3">
    <source>
        <dbReference type="Proteomes" id="UP000241362"/>
    </source>
</evidence>
<feature type="domain" description="HTH cro/C1-type" evidence="1">
    <location>
        <begin position="31"/>
        <end position="75"/>
    </location>
</feature>
<protein>
    <recommendedName>
        <fullName evidence="1">HTH cro/C1-type domain-containing protein</fullName>
    </recommendedName>
</protein>
<dbReference type="CDD" id="cd00093">
    <property type="entry name" value="HTH_XRE"/>
    <property type="match status" value="1"/>
</dbReference>
<gene>
    <name evidence="2" type="ORF">C5F44_14955</name>
</gene>
<sequence>MPSVTSRKPGQPEDTADFAENIRHLVSRMPSIAEASKRMGINRQQLNKYLNGSSVPSLRTMRRIATLFNIPIEALTLPLDEFGHHIGDKAAPDKMSSDHSLIAELAGAFTEASEVLKPYCGRYFRYNCVPQMPKYVLRTYAIIFQRQGVTQALVLERFAAAGTPWSRSNVRRTRHLLSYVQDRIQFIDCGTPAHEVTPGFALFYPVYTSGVRYLSGVLLSNFGFGARPIYSSNIVMQRRRAGQSLREDLAACGLMSLDDPALGPEVRERLCFEDGTPALHLAG</sequence>
<organism evidence="2 3">
    <name type="scientific">Fuscovulum blasticum DSM 2131</name>
    <dbReference type="NCBI Taxonomy" id="1188250"/>
    <lineage>
        <taxon>Bacteria</taxon>
        <taxon>Pseudomonadati</taxon>
        <taxon>Pseudomonadota</taxon>
        <taxon>Alphaproteobacteria</taxon>
        <taxon>Rhodobacterales</taxon>
        <taxon>Paracoccaceae</taxon>
        <taxon>Pseudogemmobacter</taxon>
    </lineage>
</organism>
<dbReference type="AlphaFoldDB" id="A0A2T4J5M9"/>
<keyword evidence="3" id="KW-1185">Reference proteome</keyword>
<accession>A0A2T4J5M9</accession>
<dbReference type="InterPro" id="IPR010982">
    <property type="entry name" value="Lambda_DNA-bd_dom_sf"/>
</dbReference>
<dbReference type="Pfam" id="PF01381">
    <property type="entry name" value="HTH_3"/>
    <property type="match status" value="1"/>
</dbReference>
<evidence type="ECO:0000259" key="1">
    <source>
        <dbReference type="PROSITE" id="PS50943"/>
    </source>
</evidence>
<comment type="caution">
    <text evidence="2">The sequence shown here is derived from an EMBL/GenBank/DDBJ whole genome shotgun (WGS) entry which is preliminary data.</text>
</comment>
<dbReference type="EMBL" id="PZKE01000017">
    <property type="protein sequence ID" value="PTE13209.1"/>
    <property type="molecule type" value="Genomic_DNA"/>
</dbReference>
<dbReference type="SMART" id="SM00530">
    <property type="entry name" value="HTH_XRE"/>
    <property type="match status" value="1"/>
</dbReference>
<dbReference type="Gene3D" id="1.10.260.40">
    <property type="entry name" value="lambda repressor-like DNA-binding domains"/>
    <property type="match status" value="1"/>
</dbReference>
<dbReference type="InterPro" id="IPR001387">
    <property type="entry name" value="Cro/C1-type_HTH"/>
</dbReference>
<evidence type="ECO:0000313" key="2">
    <source>
        <dbReference type="EMBL" id="PTE13209.1"/>
    </source>
</evidence>